<dbReference type="InterPro" id="IPR027417">
    <property type="entry name" value="P-loop_NTPase"/>
</dbReference>
<evidence type="ECO:0000256" key="6">
    <source>
        <dbReference type="SAM" id="MobiDB-lite"/>
    </source>
</evidence>
<evidence type="ECO:0000313" key="8">
    <source>
        <dbReference type="EMBL" id="GAA3395529.1"/>
    </source>
</evidence>
<feature type="domain" description="UvrD-like helicase ATP-binding" evidence="7">
    <location>
        <begin position="175"/>
        <end position="519"/>
    </location>
</feature>
<sequence length="686" mass="72889">MTSLDVELAHEAAHLTTSRAALAAMRTRTEELTRSDVAGDPFSAEMLARALARRLEQLLDDGTTPLFFGRLDFAAAGTPYAGETFHVGRRHVTDAAGDPLVVDWRAPVSTAFYQASALAPQGVRRRRRFGFAGGRLTSFEDEHLGSGEEAGLGSRLLTEEIERPRVGPMRDIVATIQPDQDALVRADLDTSLCIQGAPGTGKTAVGLHRAAYLLYAYRERLSRTGVLVVGPNVAFLRYIAEVLPALGEVDVLQRTITQLVDRVPVRAVDTPQALAVKGDARMAAVLAASLTSALRAPSEPLVYTETGARLRLGPSELGEITAEARASYAAGTPYSTARDRVAHRVAERFRRQVERRGGSPSDAWVTRVVRSRTMRTWLDAVWPPADPVALVARVLGDADLLARAADGILTPAEQDVIVWPEPRRRPRWTEADAVLIDEAAGLLERTPGFGHVIVDEAQDLSPMQARAIARRSPYGSLTVLGDLAQGTAASGARDWPSLLTHLDKPATVVTPLTTGYRMPAEIVEFANRLLPALAAGVAPARSVRRAPGALSVEQVRNPVTAAVALVRAAVAEPGSVALICADATTARIFRALTTAGLAAVRADQPPEESPADATPGTAGSVGAAPPVTVLPATLAKGLEFDTVVVLEPAAIVAAEPRGLNRLYVVLTRAVSRLVVLHAQSLPAALC</sequence>
<dbReference type="PANTHER" id="PTHR11070">
    <property type="entry name" value="UVRD / RECB / PCRA DNA HELICASE FAMILY MEMBER"/>
    <property type="match status" value="1"/>
</dbReference>
<organism evidence="8 9">
    <name type="scientific">Cryptosporangium minutisporangium</name>
    <dbReference type="NCBI Taxonomy" id="113569"/>
    <lineage>
        <taxon>Bacteria</taxon>
        <taxon>Bacillati</taxon>
        <taxon>Actinomycetota</taxon>
        <taxon>Actinomycetes</taxon>
        <taxon>Cryptosporangiales</taxon>
        <taxon>Cryptosporangiaceae</taxon>
        <taxon>Cryptosporangium</taxon>
    </lineage>
</organism>
<dbReference type="Gene3D" id="3.40.50.300">
    <property type="entry name" value="P-loop containing nucleotide triphosphate hydrolases"/>
    <property type="match status" value="2"/>
</dbReference>
<name>A0ABP6TAA9_9ACTN</name>
<evidence type="ECO:0000256" key="5">
    <source>
        <dbReference type="PROSITE-ProRule" id="PRU00560"/>
    </source>
</evidence>
<evidence type="ECO:0000256" key="2">
    <source>
        <dbReference type="ARBA" id="ARBA00022801"/>
    </source>
</evidence>
<evidence type="ECO:0000256" key="4">
    <source>
        <dbReference type="ARBA" id="ARBA00022840"/>
    </source>
</evidence>
<accession>A0ABP6TAA9</accession>
<dbReference type="EMBL" id="BAAAYN010000048">
    <property type="protein sequence ID" value="GAA3395529.1"/>
    <property type="molecule type" value="Genomic_DNA"/>
</dbReference>
<dbReference type="RefSeq" id="WP_345732455.1">
    <property type="nucleotide sequence ID" value="NZ_BAAAYN010000048.1"/>
</dbReference>
<keyword evidence="9" id="KW-1185">Reference proteome</keyword>
<reference evidence="9" key="1">
    <citation type="journal article" date="2019" name="Int. J. Syst. Evol. Microbiol.">
        <title>The Global Catalogue of Microorganisms (GCM) 10K type strain sequencing project: providing services to taxonomists for standard genome sequencing and annotation.</title>
        <authorList>
            <consortium name="The Broad Institute Genomics Platform"/>
            <consortium name="The Broad Institute Genome Sequencing Center for Infectious Disease"/>
            <person name="Wu L."/>
            <person name="Ma J."/>
        </authorList>
    </citation>
    <scope>NUCLEOTIDE SEQUENCE [LARGE SCALE GENOMIC DNA]</scope>
    <source>
        <strain evidence="9">JCM 9458</strain>
    </source>
</reference>
<evidence type="ECO:0000259" key="7">
    <source>
        <dbReference type="PROSITE" id="PS51198"/>
    </source>
</evidence>
<evidence type="ECO:0000313" key="9">
    <source>
        <dbReference type="Proteomes" id="UP001501676"/>
    </source>
</evidence>
<dbReference type="PANTHER" id="PTHR11070:SF45">
    <property type="entry name" value="DNA 3'-5' HELICASE"/>
    <property type="match status" value="1"/>
</dbReference>
<keyword evidence="4 5" id="KW-0067">ATP-binding</keyword>
<feature type="region of interest" description="Disordered" evidence="6">
    <location>
        <begin position="600"/>
        <end position="622"/>
    </location>
</feature>
<evidence type="ECO:0000256" key="3">
    <source>
        <dbReference type="ARBA" id="ARBA00022806"/>
    </source>
</evidence>
<dbReference type="InterPro" id="IPR014016">
    <property type="entry name" value="UvrD-like_ATP-bd"/>
</dbReference>
<dbReference type="InterPro" id="IPR000212">
    <property type="entry name" value="DNA_helicase_UvrD/REP"/>
</dbReference>
<keyword evidence="3 5" id="KW-0347">Helicase</keyword>
<proteinExistence type="predicted"/>
<gene>
    <name evidence="8" type="ORF">GCM10020369_69000</name>
</gene>
<feature type="binding site" evidence="5">
    <location>
        <begin position="196"/>
        <end position="203"/>
    </location>
    <ligand>
        <name>ATP</name>
        <dbReference type="ChEBI" id="CHEBI:30616"/>
    </ligand>
</feature>
<comment type="caution">
    <text evidence="8">The sequence shown here is derived from an EMBL/GenBank/DDBJ whole genome shotgun (WGS) entry which is preliminary data.</text>
</comment>
<protein>
    <submittedName>
        <fullName evidence="8">AAA family ATPase</fullName>
    </submittedName>
</protein>
<keyword evidence="2 5" id="KW-0378">Hydrolase</keyword>
<dbReference type="Proteomes" id="UP001501676">
    <property type="component" value="Unassembled WGS sequence"/>
</dbReference>
<dbReference type="PROSITE" id="PS51198">
    <property type="entry name" value="UVRD_HELICASE_ATP_BIND"/>
    <property type="match status" value="1"/>
</dbReference>
<evidence type="ECO:0000256" key="1">
    <source>
        <dbReference type="ARBA" id="ARBA00022741"/>
    </source>
</evidence>
<keyword evidence="1 5" id="KW-0547">Nucleotide-binding</keyword>
<dbReference type="SUPFAM" id="SSF52540">
    <property type="entry name" value="P-loop containing nucleoside triphosphate hydrolases"/>
    <property type="match status" value="1"/>
</dbReference>